<organism evidence="12 13">
    <name type="scientific">Metabacillus endolithicus</name>
    <dbReference type="NCBI Taxonomy" id="1535204"/>
    <lineage>
        <taxon>Bacteria</taxon>
        <taxon>Bacillati</taxon>
        <taxon>Bacillota</taxon>
        <taxon>Bacilli</taxon>
        <taxon>Bacillales</taxon>
        <taxon>Bacillaceae</taxon>
        <taxon>Metabacillus</taxon>
    </lineage>
</organism>
<gene>
    <name evidence="8 12" type="primary">rnr</name>
    <name evidence="12" type="ORF">ACFSKK_13335</name>
</gene>
<comment type="catalytic activity">
    <reaction evidence="1 8">
        <text>Exonucleolytic cleavage in the 3'- to 5'-direction to yield nucleoside 5'-phosphates.</text>
        <dbReference type="EC" id="3.1.13.1"/>
    </reaction>
</comment>
<dbReference type="CDD" id="cd04471">
    <property type="entry name" value="S1_RNase_R"/>
    <property type="match status" value="1"/>
</dbReference>
<dbReference type="InterPro" id="IPR012340">
    <property type="entry name" value="NA-bd_OB-fold"/>
</dbReference>
<dbReference type="Proteomes" id="UP001597318">
    <property type="component" value="Unassembled WGS sequence"/>
</dbReference>
<dbReference type="PANTHER" id="PTHR23355:SF9">
    <property type="entry name" value="DIS3-LIKE EXONUCLEASE 2"/>
    <property type="match status" value="1"/>
</dbReference>
<evidence type="ECO:0000256" key="5">
    <source>
        <dbReference type="ARBA" id="ARBA00022801"/>
    </source>
</evidence>
<dbReference type="InterPro" id="IPR022966">
    <property type="entry name" value="RNase_II/R_CS"/>
</dbReference>
<comment type="function">
    <text evidence="8">3'-5' exoribonuclease that releases 5'-nucleoside monophosphates and is involved in maturation of structured RNAs.</text>
</comment>
<dbReference type="InterPro" id="IPR004476">
    <property type="entry name" value="RNase_II/RNase_R"/>
</dbReference>
<dbReference type="InterPro" id="IPR003029">
    <property type="entry name" value="S1_domain"/>
</dbReference>
<evidence type="ECO:0000256" key="10">
    <source>
        <dbReference type="SAM" id="MobiDB-lite"/>
    </source>
</evidence>
<dbReference type="EC" id="3.1.13.1" evidence="8"/>
<dbReference type="SMART" id="SM00316">
    <property type="entry name" value="S1"/>
    <property type="match status" value="1"/>
</dbReference>
<accession>A0ABW5BX80</accession>
<feature type="coiled-coil region" evidence="9">
    <location>
        <begin position="602"/>
        <end position="632"/>
    </location>
</feature>
<evidence type="ECO:0000313" key="13">
    <source>
        <dbReference type="Proteomes" id="UP001597318"/>
    </source>
</evidence>
<dbReference type="InterPro" id="IPR011805">
    <property type="entry name" value="RNase_R"/>
</dbReference>
<evidence type="ECO:0000256" key="8">
    <source>
        <dbReference type="HAMAP-Rule" id="MF_01895"/>
    </source>
</evidence>
<feature type="domain" description="S1 motif" evidence="11">
    <location>
        <begin position="630"/>
        <end position="710"/>
    </location>
</feature>
<dbReference type="PROSITE" id="PS50126">
    <property type="entry name" value="S1"/>
    <property type="match status" value="1"/>
</dbReference>
<dbReference type="InterPro" id="IPR001900">
    <property type="entry name" value="RNase_II/R"/>
</dbReference>
<evidence type="ECO:0000256" key="4">
    <source>
        <dbReference type="ARBA" id="ARBA00022722"/>
    </source>
</evidence>
<keyword evidence="13" id="KW-1185">Reference proteome</keyword>
<comment type="caution">
    <text evidence="12">The sequence shown here is derived from an EMBL/GenBank/DDBJ whole genome shotgun (WGS) entry which is preliminary data.</text>
</comment>
<dbReference type="SMART" id="SM00955">
    <property type="entry name" value="RNB"/>
    <property type="match status" value="1"/>
</dbReference>
<dbReference type="NCBIfam" id="TIGR02063">
    <property type="entry name" value="RNase_R"/>
    <property type="match status" value="1"/>
</dbReference>
<reference evidence="13" key="1">
    <citation type="journal article" date="2019" name="Int. J. Syst. Evol. Microbiol.">
        <title>The Global Catalogue of Microorganisms (GCM) 10K type strain sequencing project: providing services to taxonomists for standard genome sequencing and annotation.</title>
        <authorList>
            <consortium name="The Broad Institute Genomics Platform"/>
            <consortium name="The Broad Institute Genome Sequencing Center for Infectious Disease"/>
            <person name="Wu L."/>
            <person name="Ma J."/>
        </authorList>
    </citation>
    <scope>NUCLEOTIDE SEQUENCE [LARGE SCALE GENOMIC DNA]</scope>
    <source>
        <strain evidence="13">CGMCC 1.15474</strain>
    </source>
</reference>
<proteinExistence type="inferred from homology"/>
<keyword evidence="7 8" id="KW-0694">RNA-binding</keyword>
<protein>
    <recommendedName>
        <fullName evidence="8">Ribonuclease R</fullName>
        <shortName evidence="8">RNase R</shortName>
        <ecNumber evidence="8">3.1.13.1</ecNumber>
    </recommendedName>
</protein>
<evidence type="ECO:0000256" key="6">
    <source>
        <dbReference type="ARBA" id="ARBA00022839"/>
    </source>
</evidence>
<dbReference type="InterPro" id="IPR040476">
    <property type="entry name" value="CSD2"/>
</dbReference>
<dbReference type="InterPro" id="IPR011129">
    <property type="entry name" value="CSD"/>
</dbReference>
<evidence type="ECO:0000256" key="3">
    <source>
        <dbReference type="ARBA" id="ARBA00022490"/>
    </source>
</evidence>
<sequence length="781" mass="88859">MDQEIQVHIDKLLSFMKEEAYKPLTVQELEQAFGIEDSTEFKDFVKALVVMEDQGLVVRTRSNRYGLPEKMNLIKGKLIGHSKGFAFVDPEDTALDDIFIPPTELKTAMHGDVVMVRVSASTGGTRQEGTIVRILERGITEVVGTYTESKNFGFVVPDDKKIANDIFIPKNASKGAVEGHKVVVKLTTYPEGRMSAEGEVIDILGHKNDPGVDILSVIHKHGLPGPFPVEALEQANDVPETIREEDLKDRRDLRNETIVTIDGADAKDLDDAVTVTQLDNGHYKLGVHIADVSHYVTEKSPLDREALDRATSVYLVDRVIPMIPHRLSNGICSLNPKVDRLTLSCEMEIDEKGTVVKHEIFQSVIKTTERMTYSDVNKILEDRDEELLKKYESLIPMFEQMGELAAVLRQKRMERGAIDFDFKEAKVLVDKEGKPTEVVIRERSVAERLIEEFMLLANETVAEHFHWMNVPFIYRIHEDPNAEKLQKFLQFITNFGYSVKGAGNEIHPRALQDILEEVQGKPEETVISTVMLRSMKQAKYDPESLGHFGLATEFYTHFTSPIRRYPDLIVHRLIRTYLIEGKVDEETRAHWAESLPVIAEQSSNMERRAVEAERETDELKKAEYMLDKIGEEYDGMISSVTNFGMFVELPNTIEGLIHVSYMTDDYYRYDEQHYAMIGERTGNVYRIGDEITVRVVNVNKDERAIDFEIVGMKGTRRRPEKDKPKVIIAGKGRKDSNGRGGSNNGKTHGNDKDGEWSTRPPRKKKKKHFENAPNAKRKKKR</sequence>
<keyword evidence="4 8" id="KW-0540">Nuclease</keyword>
<dbReference type="PROSITE" id="PS01175">
    <property type="entry name" value="RIBONUCLEASE_II"/>
    <property type="match status" value="1"/>
</dbReference>
<dbReference type="Pfam" id="PF17876">
    <property type="entry name" value="CSD2"/>
    <property type="match status" value="1"/>
</dbReference>
<dbReference type="SMART" id="SM00357">
    <property type="entry name" value="CSP"/>
    <property type="match status" value="2"/>
</dbReference>
<dbReference type="HAMAP" id="MF_01895">
    <property type="entry name" value="RNase_R"/>
    <property type="match status" value="1"/>
</dbReference>
<name>A0ABW5BX80_9BACI</name>
<dbReference type="Pfam" id="PF00773">
    <property type="entry name" value="RNB"/>
    <property type="match status" value="1"/>
</dbReference>
<evidence type="ECO:0000256" key="7">
    <source>
        <dbReference type="ARBA" id="ARBA00022884"/>
    </source>
</evidence>
<evidence type="ECO:0000256" key="1">
    <source>
        <dbReference type="ARBA" id="ARBA00001849"/>
    </source>
</evidence>
<dbReference type="InterPro" id="IPR013223">
    <property type="entry name" value="RNase_B_OB_dom"/>
</dbReference>
<keyword evidence="9" id="KW-0175">Coiled coil</keyword>
<dbReference type="RefSeq" id="WP_247346001.1">
    <property type="nucleotide sequence ID" value="NZ_CP095550.1"/>
</dbReference>
<dbReference type="InterPro" id="IPR050180">
    <property type="entry name" value="RNR_Ribonuclease"/>
</dbReference>
<feature type="region of interest" description="Disordered" evidence="10">
    <location>
        <begin position="715"/>
        <end position="781"/>
    </location>
</feature>
<dbReference type="SUPFAM" id="SSF50249">
    <property type="entry name" value="Nucleic acid-binding proteins"/>
    <property type="match status" value="4"/>
</dbReference>
<evidence type="ECO:0000256" key="9">
    <source>
        <dbReference type="SAM" id="Coils"/>
    </source>
</evidence>
<evidence type="ECO:0000256" key="2">
    <source>
        <dbReference type="ARBA" id="ARBA00004496"/>
    </source>
</evidence>
<dbReference type="GO" id="GO:0008859">
    <property type="term" value="F:exoribonuclease II activity"/>
    <property type="evidence" value="ECO:0007669"/>
    <property type="project" value="UniProtKB-EC"/>
</dbReference>
<dbReference type="Pfam" id="PF00575">
    <property type="entry name" value="S1"/>
    <property type="match status" value="1"/>
</dbReference>
<comment type="similarity">
    <text evidence="8">Belongs to the RNR ribonuclease family. RNase R subfamily.</text>
</comment>
<evidence type="ECO:0000259" key="11">
    <source>
        <dbReference type="PROSITE" id="PS50126"/>
    </source>
</evidence>
<dbReference type="EMBL" id="JBHUIK010000003">
    <property type="protein sequence ID" value="MFD2214667.1"/>
    <property type="molecule type" value="Genomic_DNA"/>
</dbReference>
<keyword evidence="5 8" id="KW-0378">Hydrolase</keyword>
<dbReference type="Pfam" id="PF08206">
    <property type="entry name" value="OB_RNB"/>
    <property type="match status" value="1"/>
</dbReference>
<keyword evidence="6 8" id="KW-0269">Exonuclease</keyword>
<keyword evidence="3 8" id="KW-0963">Cytoplasm</keyword>
<dbReference type="PANTHER" id="PTHR23355">
    <property type="entry name" value="RIBONUCLEASE"/>
    <property type="match status" value="1"/>
</dbReference>
<dbReference type="Gene3D" id="2.40.50.140">
    <property type="entry name" value="Nucleic acid-binding proteins"/>
    <property type="match status" value="3"/>
</dbReference>
<evidence type="ECO:0000313" key="12">
    <source>
        <dbReference type="EMBL" id="MFD2214667.1"/>
    </source>
</evidence>
<dbReference type="NCBIfam" id="TIGR00358">
    <property type="entry name" value="3_prime_RNase"/>
    <property type="match status" value="1"/>
</dbReference>
<comment type="subcellular location">
    <subcellularLocation>
        <location evidence="2 8">Cytoplasm</location>
    </subcellularLocation>
</comment>